<proteinExistence type="predicted"/>
<keyword evidence="1" id="KW-0472">Membrane</keyword>
<sequence length="370" mass="42567">MTKMPNLFSLFKSSKIDRTPEQVFVISSTRAEDVGGPAYLDDLLSSELRSHGNHFLLRAGDQKMYDMWVFAVDSACSWALEDASAHLSLYLRRGRESSATVLFSTHDGSDVSKERRETYLTTILRIDSEACQSPTLSKAEKNPHHAFREIDPSPTRRMWTIFPKLAIILCVLLFILTPATFILTSPHPTLPTPHLWMHWTTHASTGPKNQLQFTSPHPSYKSWAKQYNQEGISPITHFIRIDDQSMIPPHLIDATERKYQKWFANRYPEMRAIRDTGAYLNESFHAHPFRHEIPTDRFLHPAHCVMVLRRYVKAVQTKRHVCPRDIDVKHVAHCLDSLDGFVFVDGERGTEPVLVEGEEYTQPWLPNLCF</sequence>
<name>A0A8H3V7P6_VENIN</name>
<accession>A0A8H3V7P6</accession>
<reference evidence="2 3" key="1">
    <citation type="submission" date="2018-12" db="EMBL/GenBank/DDBJ databases">
        <title>Venturia inaequalis Genome Resource.</title>
        <authorList>
            <person name="Lichtner F.J."/>
        </authorList>
    </citation>
    <scope>NUCLEOTIDE SEQUENCE [LARGE SCALE GENOMIC DNA]</scope>
    <source>
        <strain evidence="2 3">120213</strain>
    </source>
</reference>
<feature type="transmembrane region" description="Helical" evidence="1">
    <location>
        <begin position="165"/>
        <end position="183"/>
    </location>
</feature>
<protein>
    <submittedName>
        <fullName evidence="2">Uncharacterized protein</fullName>
    </submittedName>
</protein>
<dbReference type="AlphaFoldDB" id="A0A8H3V7P6"/>
<organism evidence="2 3">
    <name type="scientific">Venturia inaequalis</name>
    <name type="common">Apple scab fungus</name>
    <dbReference type="NCBI Taxonomy" id="5025"/>
    <lineage>
        <taxon>Eukaryota</taxon>
        <taxon>Fungi</taxon>
        <taxon>Dikarya</taxon>
        <taxon>Ascomycota</taxon>
        <taxon>Pezizomycotina</taxon>
        <taxon>Dothideomycetes</taxon>
        <taxon>Pleosporomycetidae</taxon>
        <taxon>Venturiales</taxon>
        <taxon>Venturiaceae</taxon>
        <taxon>Venturia</taxon>
    </lineage>
</organism>
<evidence type="ECO:0000313" key="2">
    <source>
        <dbReference type="EMBL" id="KAE9981904.1"/>
    </source>
</evidence>
<dbReference type="Proteomes" id="UP000447873">
    <property type="component" value="Unassembled WGS sequence"/>
</dbReference>
<dbReference type="EMBL" id="WNWS01000083">
    <property type="protein sequence ID" value="KAE9981904.1"/>
    <property type="molecule type" value="Genomic_DNA"/>
</dbReference>
<evidence type="ECO:0000256" key="1">
    <source>
        <dbReference type="SAM" id="Phobius"/>
    </source>
</evidence>
<keyword evidence="1" id="KW-0812">Transmembrane</keyword>
<keyword evidence="1" id="KW-1133">Transmembrane helix</keyword>
<gene>
    <name evidence="2" type="ORF">EG328_011360</name>
</gene>
<comment type="caution">
    <text evidence="2">The sequence shown here is derived from an EMBL/GenBank/DDBJ whole genome shotgun (WGS) entry which is preliminary data.</text>
</comment>
<evidence type="ECO:0000313" key="3">
    <source>
        <dbReference type="Proteomes" id="UP000447873"/>
    </source>
</evidence>